<evidence type="ECO:0000313" key="3">
    <source>
        <dbReference type="Proteomes" id="UP000015105"/>
    </source>
</evidence>
<dbReference type="Gramene" id="AET7Gv20347400.1">
    <property type="protein sequence ID" value="AET7Gv20347400.1"/>
    <property type="gene ID" value="AET7Gv20347400"/>
</dbReference>
<accession>A0A453QVS7</accession>
<dbReference type="Proteomes" id="UP000015105">
    <property type="component" value="Chromosome 7D"/>
</dbReference>
<reference evidence="3" key="1">
    <citation type="journal article" date="2014" name="Science">
        <title>Ancient hybridizations among the ancestral genomes of bread wheat.</title>
        <authorList>
            <consortium name="International Wheat Genome Sequencing Consortium,"/>
            <person name="Marcussen T."/>
            <person name="Sandve S.R."/>
            <person name="Heier L."/>
            <person name="Spannagl M."/>
            <person name="Pfeifer M."/>
            <person name="Jakobsen K.S."/>
            <person name="Wulff B.B."/>
            <person name="Steuernagel B."/>
            <person name="Mayer K.F."/>
            <person name="Olsen O.A."/>
        </authorList>
    </citation>
    <scope>NUCLEOTIDE SEQUENCE [LARGE SCALE GENOMIC DNA]</scope>
    <source>
        <strain evidence="3">cv. AL8/78</strain>
    </source>
</reference>
<dbReference type="AlphaFoldDB" id="A0A453QVS7"/>
<feature type="region of interest" description="Disordered" evidence="1">
    <location>
        <begin position="60"/>
        <end position="137"/>
    </location>
</feature>
<dbReference type="EnsemblPlants" id="AET7Gv20347400.1">
    <property type="protein sequence ID" value="AET7Gv20347400.1"/>
    <property type="gene ID" value="AET7Gv20347400"/>
</dbReference>
<keyword evidence="3" id="KW-1185">Reference proteome</keyword>
<evidence type="ECO:0000313" key="2">
    <source>
        <dbReference type="EnsemblPlants" id="AET7Gv20347400.1"/>
    </source>
</evidence>
<proteinExistence type="predicted"/>
<feature type="compositionally biased region" description="Low complexity" evidence="1">
    <location>
        <begin position="121"/>
        <end position="137"/>
    </location>
</feature>
<evidence type="ECO:0000256" key="1">
    <source>
        <dbReference type="SAM" id="MobiDB-lite"/>
    </source>
</evidence>
<reference evidence="3" key="2">
    <citation type="journal article" date="2017" name="Nat. Plants">
        <title>The Aegilops tauschii genome reveals multiple impacts of transposons.</title>
        <authorList>
            <person name="Zhao G."/>
            <person name="Zou C."/>
            <person name="Li K."/>
            <person name="Wang K."/>
            <person name="Li T."/>
            <person name="Gao L."/>
            <person name="Zhang X."/>
            <person name="Wang H."/>
            <person name="Yang Z."/>
            <person name="Liu X."/>
            <person name="Jiang W."/>
            <person name="Mao L."/>
            <person name="Kong X."/>
            <person name="Jiao Y."/>
            <person name="Jia J."/>
        </authorList>
    </citation>
    <scope>NUCLEOTIDE SEQUENCE [LARGE SCALE GENOMIC DNA]</scope>
    <source>
        <strain evidence="3">cv. AL8/78</strain>
    </source>
</reference>
<organism evidence="2 3">
    <name type="scientific">Aegilops tauschii subsp. strangulata</name>
    <name type="common">Goatgrass</name>
    <dbReference type="NCBI Taxonomy" id="200361"/>
    <lineage>
        <taxon>Eukaryota</taxon>
        <taxon>Viridiplantae</taxon>
        <taxon>Streptophyta</taxon>
        <taxon>Embryophyta</taxon>
        <taxon>Tracheophyta</taxon>
        <taxon>Spermatophyta</taxon>
        <taxon>Magnoliopsida</taxon>
        <taxon>Liliopsida</taxon>
        <taxon>Poales</taxon>
        <taxon>Poaceae</taxon>
        <taxon>BOP clade</taxon>
        <taxon>Pooideae</taxon>
        <taxon>Triticodae</taxon>
        <taxon>Triticeae</taxon>
        <taxon>Triticinae</taxon>
        <taxon>Aegilops</taxon>
    </lineage>
</organism>
<feature type="compositionally biased region" description="Basic residues" evidence="1">
    <location>
        <begin position="100"/>
        <end position="120"/>
    </location>
</feature>
<reference evidence="2" key="4">
    <citation type="submission" date="2019-03" db="UniProtKB">
        <authorList>
            <consortium name="EnsemblPlants"/>
        </authorList>
    </citation>
    <scope>IDENTIFICATION</scope>
</reference>
<reference evidence="2" key="3">
    <citation type="journal article" date="2017" name="Nature">
        <title>Genome sequence of the progenitor of the wheat D genome Aegilops tauschii.</title>
        <authorList>
            <person name="Luo M.C."/>
            <person name="Gu Y.Q."/>
            <person name="Puiu D."/>
            <person name="Wang H."/>
            <person name="Twardziok S.O."/>
            <person name="Deal K.R."/>
            <person name="Huo N."/>
            <person name="Zhu T."/>
            <person name="Wang L."/>
            <person name="Wang Y."/>
            <person name="McGuire P.E."/>
            <person name="Liu S."/>
            <person name="Long H."/>
            <person name="Ramasamy R.K."/>
            <person name="Rodriguez J.C."/>
            <person name="Van S.L."/>
            <person name="Yuan L."/>
            <person name="Wang Z."/>
            <person name="Xia Z."/>
            <person name="Xiao L."/>
            <person name="Anderson O.D."/>
            <person name="Ouyang S."/>
            <person name="Liang Y."/>
            <person name="Zimin A.V."/>
            <person name="Pertea G."/>
            <person name="Qi P."/>
            <person name="Bennetzen J.L."/>
            <person name="Dai X."/>
            <person name="Dawson M.W."/>
            <person name="Muller H.G."/>
            <person name="Kugler K."/>
            <person name="Rivarola-Duarte L."/>
            <person name="Spannagl M."/>
            <person name="Mayer K.F.X."/>
            <person name="Lu F.H."/>
            <person name="Bevan M.W."/>
            <person name="Leroy P."/>
            <person name="Li P."/>
            <person name="You F.M."/>
            <person name="Sun Q."/>
            <person name="Liu Z."/>
            <person name="Lyons E."/>
            <person name="Wicker T."/>
            <person name="Salzberg S.L."/>
            <person name="Devos K.M."/>
            <person name="Dvorak J."/>
        </authorList>
    </citation>
    <scope>NUCLEOTIDE SEQUENCE [LARGE SCALE GENOMIC DNA]</scope>
    <source>
        <strain evidence="2">cv. AL8/78</strain>
    </source>
</reference>
<sequence>MPATRPSPVASDKFYSQPLLTARRFFHLCQALPFPPARSIGRWTPPATWIPSACSSPAPRPSHCFRSPPASQPRASGPASSRGDGRAATATGPRGCCQHRPWRPSRRGRSRSRRPGRRRSGSTGWTSGTPSPPWRTWTPARRTARWCWGSAWWPGTTAAPASGACSRTRARTAWRRSRRAASTTRAGCSACTTAGASTAVAPASSSPRPPPSAPRYAMPPIIFSSVHGRVSRLIDPSLHESAGAHQQQGVRGVVPVRGAEQAPVVLPARRAGARGRAAAEAAAVHPGDRRPVLCHLLLDKGHALRVKLERACMQLHRVSFLLFLNLALINGSCTVFCRRYDVLAENLMDPSHVPYAHKGLFRGLPRLVDPGRYVPALKLK</sequence>
<name>A0A453QVS7_AEGTS</name>
<reference evidence="2" key="5">
    <citation type="journal article" date="2021" name="G3 (Bethesda)">
        <title>Aegilops tauschii genome assembly Aet v5.0 features greater sequence contiguity and improved annotation.</title>
        <authorList>
            <person name="Wang L."/>
            <person name="Zhu T."/>
            <person name="Rodriguez J.C."/>
            <person name="Deal K.R."/>
            <person name="Dubcovsky J."/>
            <person name="McGuire P.E."/>
            <person name="Lux T."/>
            <person name="Spannagl M."/>
            <person name="Mayer K.F.X."/>
            <person name="Baldrich P."/>
            <person name="Meyers B.C."/>
            <person name="Huo N."/>
            <person name="Gu Y.Q."/>
            <person name="Zhou H."/>
            <person name="Devos K.M."/>
            <person name="Bennetzen J.L."/>
            <person name="Unver T."/>
            <person name="Budak H."/>
            <person name="Gulick P.J."/>
            <person name="Galiba G."/>
            <person name="Kalapos B."/>
            <person name="Nelson D.R."/>
            <person name="Li P."/>
            <person name="You F.M."/>
            <person name="Luo M.C."/>
            <person name="Dvorak J."/>
        </authorList>
    </citation>
    <scope>NUCLEOTIDE SEQUENCE [LARGE SCALE GENOMIC DNA]</scope>
    <source>
        <strain evidence="2">cv. AL8/78</strain>
    </source>
</reference>
<protein>
    <submittedName>
        <fullName evidence="2">Uncharacterized protein</fullName>
    </submittedName>
</protein>